<reference evidence="3" key="1">
    <citation type="submission" date="2019-07" db="EMBL/GenBank/DDBJ databases">
        <title>De Novo Assembly of kiwifruit Actinidia rufa.</title>
        <authorList>
            <person name="Sugita-Konishi S."/>
            <person name="Sato K."/>
            <person name="Mori E."/>
            <person name="Abe Y."/>
            <person name="Kisaki G."/>
            <person name="Hamano K."/>
            <person name="Suezawa K."/>
            <person name="Otani M."/>
            <person name="Fukuda T."/>
            <person name="Manabe T."/>
            <person name="Gomi K."/>
            <person name="Tabuchi M."/>
            <person name="Akimitsu K."/>
            <person name="Kataoka I."/>
        </authorList>
    </citation>
    <scope>NUCLEOTIDE SEQUENCE [LARGE SCALE GENOMIC DNA]</scope>
    <source>
        <strain evidence="3">cv. Fuchu</strain>
    </source>
</reference>
<dbReference type="AlphaFoldDB" id="A0A7J0DL27"/>
<feature type="region of interest" description="Disordered" evidence="1">
    <location>
        <begin position="95"/>
        <end position="132"/>
    </location>
</feature>
<comment type="caution">
    <text evidence="2">The sequence shown here is derived from an EMBL/GenBank/DDBJ whole genome shotgun (WGS) entry which is preliminary data.</text>
</comment>
<protein>
    <submittedName>
        <fullName evidence="2">Uncharacterized protein</fullName>
    </submittedName>
</protein>
<feature type="compositionally biased region" description="Acidic residues" evidence="1">
    <location>
        <begin position="123"/>
        <end position="132"/>
    </location>
</feature>
<organism evidence="2 3">
    <name type="scientific">Actinidia rufa</name>
    <dbReference type="NCBI Taxonomy" id="165716"/>
    <lineage>
        <taxon>Eukaryota</taxon>
        <taxon>Viridiplantae</taxon>
        <taxon>Streptophyta</taxon>
        <taxon>Embryophyta</taxon>
        <taxon>Tracheophyta</taxon>
        <taxon>Spermatophyta</taxon>
        <taxon>Magnoliopsida</taxon>
        <taxon>eudicotyledons</taxon>
        <taxon>Gunneridae</taxon>
        <taxon>Pentapetalae</taxon>
        <taxon>asterids</taxon>
        <taxon>Ericales</taxon>
        <taxon>Actinidiaceae</taxon>
        <taxon>Actinidia</taxon>
    </lineage>
</organism>
<sequence length="440" mass="47699">MHAGGTSLLDTGMALNQAQLLVHANEALDRFHTDHRILNDVVIERLGPNDDADWGCPVLPPLQVRGQAPRPRGSLSDEVNDLFEGTSAELRRLLEEAKSESSDSNESSSSSWNVDLGDKGLDEEAEVEDGEEVDQLREVIKHFYTHSDSSSSSSRRNEETMAPKVRILGKGQAPRIEPTRFLELLDSSILVLGKGAGSAIGTLKLWTPQFTAIELGKHVTSADTSKDHETCIALGNAMMLPQDVADHVVETTVEFGGKLVMLGAQVSTLVLWVPHLDFNEEEYATLPTDGGNVNIAVAEARADIEGTVDGDRADQVEGDRDGEAEGTVVCSQQMSLSSSLLGLPTLEDLCRFWGIKMLVVCKIFRNFYSQKLCSIKFQTGVTARAGGLVELASPSPLAFAEYRSLVGTLPYLKATIHKAAALLAVLDDQSVVSLLFRIED</sequence>
<feature type="compositionally biased region" description="Low complexity" evidence="1">
    <location>
        <begin position="102"/>
        <end position="111"/>
    </location>
</feature>
<keyword evidence="3" id="KW-1185">Reference proteome</keyword>
<evidence type="ECO:0000313" key="2">
    <source>
        <dbReference type="EMBL" id="GFS36377.1"/>
    </source>
</evidence>
<accession>A0A7J0DL27</accession>
<evidence type="ECO:0000256" key="1">
    <source>
        <dbReference type="SAM" id="MobiDB-lite"/>
    </source>
</evidence>
<evidence type="ECO:0000313" key="3">
    <source>
        <dbReference type="Proteomes" id="UP000585474"/>
    </source>
</evidence>
<proteinExistence type="predicted"/>
<dbReference type="Proteomes" id="UP000585474">
    <property type="component" value="Unassembled WGS sequence"/>
</dbReference>
<name>A0A7J0DL27_9ERIC</name>
<dbReference type="EMBL" id="BJWL01000249">
    <property type="protein sequence ID" value="GFS36377.1"/>
    <property type="molecule type" value="Genomic_DNA"/>
</dbReference>
<gene>
    <name evidence="2" type="ORF">Acr_00g0045630</name>
</gene>